<dbReference type="InterPro" id="IPR019347">
    <property type="entry name" value="Axonemal_dynein_light_chain"/>
</dbReference>
<dbReference type="Pfam" id="PF10211">
    <property type="entry name" value="Ax_dynein_light"/>
    <property type="match status" value="1"/>
</dbReference>
<organism evidence="3 4">
    <name type="scientific">Oncorhynchus kisutch</name>
    <name type="common">Coho salmon</name>
    <name type="synonym">Salmo kisutch</name>
    <dbReference type="NCBI Taxonomy" id="8019"/>
    <lineage>
        <taxon>Eukaryota</taxon>
        <taxon>Metazoa</taxon>
        <taxon>Chordata</taxon>
        <taxon>Craniata</taxon>
        <taxon>Vertebrata</taxon>
        <taxon>Euteleostomi</taxon>
        <taxon>Actinopterygii</taxon>
        <taxon>Neopterygii</taxon>
        <taxon>Teleostei</taxon>
        <taxon>Protacanthopterygii</taxon>
        <taxon>Salmoniformes</taxon>
        <taxon>Salmonidae</taxon>
        <taxon>Salmoninae</taxon>
        <taxon>Oncorhynchus</taxon>
    </lineage>
</organism>
<evidence type="ECO:0000313" key="4">
    <source>
        <dbReference type="Proteomes" id="UP000694557"/>
    </source>
</evidence>
<evidence type="ECO:0000256" key="1">
    <source>
        <dbReference type="ARBA" id="ARBA00023054"/>
    </source>
</evidence>
<sequence length="153" mass="17297">MIPPADSLLKYDNPVLVNGYSSNLNEYCKFRHSLKVAPQQPAMTGPILNAILPPRYDMTRNVWRPTSCGCSKQARETGICPVLRELYSQCFDRLTSRRPRLRPLRRGRQRRQVEKKHRGDLVPEENQPGAQGKGAQSQSLCSLANSYGHCCAK</sequence>
<keyword evidence="1" id="KW-0175">Coiled coil</keyword>
<feature type="region of interest" description="Disordered" evidence="2">
    <location>
        <begin position="101"/>
        <end position="135"/>
    </location>
</feature>
<dbReference type="GeneTree" id="ENSGT00940000179482"/>
<evidence type="ECO:0000256" key="2">
    <source>
        <dbReference type="SAM" id="MobiDB-lite"/>
    </source>
</evidence>
<feature type="compositionally biased region" description="Basic residues" evidence="2">
    <location>
        <begin position="101"/>
        <end position="118"/>
    </location>
</feature>
<dbReference type="AlphaFoldDB" id="A0A8C7FLM5"/>
<dbReference type="GO" id="GO:0005737">
    <property type="term" value="C:cytoplasm"/>
    <property type="evidence" value="ECO:0007669"/>
    <property type="project" value="UniProtKB-ARBA"/>
</dbReference>
<name>A0A8C7FLM5_ONCKI</name>
<reference evidence="3" key="2">
    <citation type="submission" date="2025-09" db="UniProtKB">
        <authorList>
            <consortium name="Ensembl"/>
        </authorList>
    </citation>
    <scope>IDENTIFICATION</scope>
</reference>
<keyword evidence="4" id="KW-1185">Reference proteome</keyword>
<reference evidence="3" key="1">
    <citation type="submission" date="2025-08" db="UniProtKB">
        <authorList>
            <consortium name="Ensembl"/>
        </authorList>
    </citation>
    <scope>IDENTIFICATION</scope>
</reference>
<dbReference type="Ensembl" id="ENSOKIT00005031785.1">
    <property type="protein sequence ID" value="ENSOKIP00005030062.1"/>
    <property type="gene ID" value="ENSOKIG00005012932.1"/>
</dbReference>
<accession>A0A8C7FLM5</accession>
<proteinExistence type="predicted"/>
<dbReference type="Proteomes" id="UP000694557">
    <property type="component" value="Unassembled WGS sequence"/>
</dbReference>
<protein>
    <submittedName>
        <fullName evidence="3">Uncharacterized protein</fullName>
    </submittedName>
</protein>
<evidence type="ECO:0000313" key="3">
    <source>
        <dbReference type="Ensembl" id="ENSOKIP00005030062.1"/>
    </source>
</evidence>